<proteinExistence type="predicted"/>
<dbReference type="AlphaFoldDB" id="F4XL35"/>
<keyword evidence="2" id="KW-1185">Reference proteome</keyword>
<evidence type="ECO:0000313" key="1">
    <source>
        <dbReference type="EMBL" id="EGJ34725.1"/>
    </source>
</evidence>
<gene>
    <name evidence="1" type="ORF">LYNGBM3L_13570</name>
</gene>
<reference evidence="2" key="1">
    <citation type="journal article" date="2011" name="Proc. Natl. Acad. Sci. U.S.A.">
        <title>Genomic insights into the physiology and ecology of the marine filamentous cyanobacterium Lyngbya majuscula.</title>
        <authorList>
            <person name="Jones A.C."/>
            <person name="Monroe E.A."/>
            <person name="Podell S."/>
            <person name="Hess W.R."/>
            <person name="Klages S."/>
            <person name="Esquenazi E."/>
            <person name="Niessen S."/>
            <person name="Hoover H."/>
            <person name="Rothmann M."/>
            <person name="Lasken R.S."/>
            <person name="Yates J.R.III."/>
            <person name="Reinhardt R."/>
            <person name="Kube M."/>
            <person name="Burkart M.D."/>
            <person name="Allen E.E."/>
            <person name="Dorrestein P.C."/>
            <person name="Gerwick W.H."/>
            <person name="Gerwick L."/>
        </authorList>
    </citation>
    <scope>NUCLEOTIDE SEQUENCE [LARGE SCALE GENOMIC DNA]</scope>
    <source>
        <strain evidence="2">3L</strain>
    </source>
</reference>
<dbReference type="EMBL" id="GL890828">
    <property type="protein sequence ID" value="EGJ34725.1"/>
    <property type="molecule type" value="Genomic_DNA"/>
</dbReference>
<sequence length="67" mass="7707">MEVSKFHKHYYPNHSAISYQLSAISYQLSAISYQLSAISYQLSAISYQLLAFGLWGTLREWPRYGNG</sequence>
<organism evidence="1 2">
    <name type="scientific">Moorena producens 3L</name>
    <dbReference type="NCBI Taxonomy" id="489825"/>
    <lineage>
        <taxon>Bacteria</taxon>
        <taxon>Bacillati</taxon>
        <taxon>Cyanobacteriota</taxon>
        <taxon>Cyanophyceae</taxon>
        <taxon>Coleofasciculales</taxon>
        <taxon>Coleofasciculaceae</taxon>
        <taxon>Moorena</taxon>
    </lineage>
</organism>
<protein>
    <submittedName>
        <fullName evidence="1">Uncharacterized protein</fullName>
    </submittedName>
</protein>
<name>F4XL35_9CYAN</name>
<dbReference type="HOGENOM" id="CLU_205266_0_0_3"/>
<evidence type="ECO:0000313" key="2">
    <source>
        <dbReference type="Proteomes" id="UP000003959"/>
    </source>
</evidence>
<dbReference type="Proteomes" id="UP000003959">
    <property type="component" value="Unassembled WGS sequence"/>
</dbReference>
<accession>F4XL35</accession>